<dbReference type="GeneID" id="63711999"/>
<keyword evidence="1" id="KW-0812">Transmembrane</keyword>
<name>A0A135LRL4_PENPA</name>
<dbReference type="OrthoDB" id="4361335at2759"/>
<sequence length="183" mass="20240">MKTEKIQMIQRLKMEKVPLETQNPLRQNAPTSFHADTYKEVAASYPPRSTIEHGLNGHSTLEVNDRDCTLGFSDRDCNLELNQYAGGRHTEKQVAVGAGAEATGADQADAKVLQSAANGTQDLELQSETGTVRRHKSHRWEWIILGSIFGVVVLLVVIIVPSVIFGIRNSRPEYKPPTGLYIS</sequence>
<proteinExistence type="predicted"/>
<organism evidence="2 3">
    <name type="scientific">Penicillium patulum</name>
    <name type="common">Penicillium griseofulvum</name>
    <dbReference type="NCBI Taxonomy" id="5078"/>
    <lineage>
        <taxon>Eukaryota</taxon>
        <taxon>Fungi</taxon>
        <taxon>Dikarya</taxon>
        <taxon>Ascomycota</taxon>
        <taxon>Pezizomycotina</taxon>
        <taxon>Eurotiomycetes</taxon>
        <taxon>Eurotiomycetidae</taxon>
        <taxon>Eurotiales</taxon>
        <taxon>Aspergillaceae</taxon>
        <taxon>Penicillium</taxon>
    </lineage>
</organism>
<gene>
    <name evidence="2" type="ORF">PGRI_089860</name>
</gene>
<keyword evidence="3" id="KW-1185">Reference proteome</keyword>
<evidence type="ECO:0000256" key="1">
    <source>
        <dbReference type="SAM" id="Phobius"/>
    </source>
</evidence>
<evidence type="ECO:0000313" key="2">
    <source>
        <dbReference type="EMBL" id="KXG51593.1"/>
    </source>
</evidence>
<dbReference type="Proteomes" id="UP000070168">
    <property type="component" value="Unassembled WGS sequence"/>
</dbReference>
<evidence type="ECO:0000313" key="3">
    <source>
        <dbReference type="Proteomes" id="UP000070168"/>
    </source>
</evidence>
<feature type="transmembrane region" description="Helical" evidence="1">
    <location>
        <begin position="142"/>
        <end position="167"/>
    </location>
</feature>
<comment type="caution">
    <text evidence="2">The sequence shown here is derived from an EMBL/GenBank/DDBJ whole genome shotgun (WGS) entry which is preliminary data.</text>
</comment>
<dbReference type="RefSeq" id="XP_040650129.1">
    <property type="nucleotide sequence ID" value="XM_040796699.1"/>
</dbReference>
<dbReference type="EMBL" id="LHQR01000029">
    <property type="protein sequence ID" value="KXG51593.1"/>
    <property type="molecule type" value="Genomic_DNA"/>
</dbReference>
<keyword evidence="1" id="KW-1133">Transmembrane helix</keyword>
<protein>
    <submittedName>
        <fullName evidence="2">Uncharacterized protein</fullName>
    </submittedName>
</protein>
<dbReference type="AlphaFoldDB" id="A0A135LRL4"/>
<dbReference type="OMA" id="REWIIFG"/>
<accession>A0A135LRL4</accession>
<keyword evidence="1" id="KW-0472">Membrane</keyword>
<reference evidence="2 3" key="1">
    <citation type="journal article" date="2016" name="BMC Genomics">
        <title>Genome sequencing and secondary metabolism of the postharvest pathogen Penicillium griseofulvum.</title>
        <authorList>
            <person name="Banani H."/>
            <person name="Marcet-Houben M."/>
            <person name="Ballester A.R."/>
            <person name="Abbruscato P."/>
            <person name="Gonzalez-Candelas L."/>
            <person name="Gabaldon T."/>
            <person name="Spadaro D."/>
        </authorList>
    </citation>
    <scope>NUCLEOTIDE SEQUENCE [LARGE SCALE GENOMIC DNA]</scope>
    <source>
        <strain evidence="2 3">PG3</strain>
    </source>
</reference>